<dbReference type="RefSeq" id="WP_185072451.1">
    <property type="nucleotide sequence ID" value="NZ_JACHMB010000001.1"/>
</dbReference>
<dbReference type="EMBL" id="JACHMB010000001">
    <property type="protein sequence ID" value="MBB5779089.1"/>
    <property type="molecule type" value="Genomic_DNA"/>
</dbReference>
<feature type="transmembrane region" description="Helical" evidence="2">
    <location>
        <begin position="418"/>
        <end position="437"/>
    </location>
</feature>
<organism evidence="3 4">
    <name type="scientific">Nonomuraea jabiensis</name>
    <dbReference type="NCBI Taxonomy" id="882448"/>
    <lineage>
        <taxon>Bacteria</taxon>
        <taxon>Bacillati</taxon>
        <taxon>Actinomycetota</taxon>
        <taxon>Actinomycetes</taxon>
        <taxon>Streptosporangiales</taxon>
        <taxon>Streptosporangiaceae</taxon>
        <taxon>Nonomuraea</taxon>
    </lineage>
</organism>
<feature type="transmembrane region" description="Helical" evidence="2">
    <location>
        <begin position="113"/>
        <end position="134"/>
    </location>
</feature>
<sequence length="750" mass="81706">MRRYRFGRIAAPLALAYAALVVALGVVALVTRDPALLRRLVAGEWDPREVPFMWWVELPVVAAGLLQGWAYWQALRGRAAGTLTSRGRRVALLRAALYAGVVLVLVARLPIPYAWWTGVLSGLLQLLVVWLYPLVLAPVLPRAWRLVALVGGTLSAVSLIATSVAYWFDLAALMRIGSFGGLDEFVGLLWLVPVLVGQARDPRWSRTTVWMGAVSGVMSFVSPSSYSYMSVFGEVNYALVYHMLLGAVSVFGVVWEARSAHELANPVPRAPLVRPAPERAAARPWPLAAVAVALPLIPAAVNLAQGTVLWIGPRGEIERFLREETGSAAIMTWFALDVLVGVGAPAVLILVAVVRRTRPLLRVTTNALALAAVIGAVSFFTYEPDPNEESLYRGMLIYPEALLSRGEDGGLRSGVSPLWYAAALGASALILTFLYGAAPKRRPLHHLLAVAAALCVVPAADLARGPVTTAEDCSPDDSWAYEEEPPPPTGERAFVCAVRTGRTFAFAATTPDQVLLAHGRRLCDAYTRDDRRELARLRVNAESLASTLAGICPRADAAVKAERVAEDREFEEWEAEEQRKCDAAPRHRPLVPPARSSVLKEPEWPEGGLAMYEETDDGEDPAEVYAKAADNGLVASGPGHLVVTTNSDLHVCVTLETYTRRPPVETKGWDHVVEVGYRSSSGRMVLSDGLSGTELPDLSLHGRKGHYRIRVHFAWVPWKGDKYGTQRLLIMAYPANGDKVVTYRKPARSR</sequence>
<keyword evidence="2" id="KW-1133">Transmembrane helix</keyword>
<feature type="transmembrane region" description="Helical" evidence="2">
    <location>
        <begin position="208"/>
        <end position="229"/>
    </location>
</feature>
<proteinExistence type="predicted"/>
<evidence type="ECO:0000256" key="1">
    <source>
        <dbReference type="SAM" id="MobiDB-lite"/>
    </source>
</evidence>
<feature type="transmembrane region" description="Helical" evidence="2">
    <location>
        <begin position="52"/>
        <end position="71"/>
    </location>
</feature>
<feature type="transmembrane region" description="Helical" evidence="2">
    <location>
        <begin position="235"/>
        <end position="255"/>
    </location>
</feature>
<feature type="transmembrane region" description="Helical" evidence="2">
    <location>
        <begin position="360"/>
        <end position="382"/>
    </location>
</feature>
<evidence type="ECO:0000256" key="2">
    <source>
        <dbReference type="SAM" id="Phobius"/>
    </source>
</evidence>
<name>A0A7W9G8B7_9ACTN</name>
<feature type="transmembrane region" description="Helical" evidence="2">
    <location>
        <begin position="91"/>
        <end position="107"/>
    </location>
</feature>
<feature type="transmembrane region" description="Helical" evidence="2">
    <location>
        <begin position="331"/>
        <end position="353"/>
    </location>
</feature>
<comment type="caution">
    <text evidence="3">The sequence shown here is derived from an EMBL/GenBank/DDBJ whole genome shotgun (WGS) entry which is preliminary data.</text>
</comment>
<protein>
    <submittedName>
        <fullName evidence="3">Uncharacterized protein</fullName>
    </submittedName>
</protein>
<gene>
    <name evidence="3" type="ORF">HD596_005845</name>
</gene>
<reference evidence="3 4" key="1">
    <citation type="submission" date="2020-08" db="EMBL/GenBank/DDBJ databases">
        <title>Sequencing the genomes of 1000 actinobacteria strains.</title>
        <authorList>
            <person name="Klenk H.-P."/>
        </authorList>
    </citation>
    <scope>NUCLEOTIDE SEQUENCE [LARGE SCALE GENOMIC DNA]</scope>
    <source>
        <strain evidence="3 4">DSM 45507</strain>
    </source>
</reference>
<keyword evidence="2" id="KW-0812">Transmembrane</keyword>
<evidence type="ECO:0000313" key="3">
    <source>
        <dbReference type="EMBL" id="MBB5779089.1"/>
    </source>
</evidence>
<evidence type="ECO:0000313" key="4">
    <source>
        <dbReference type="Proteomes" id="UP000579153"/>
    </source>
</evidence>
<feature type="transmembrane region" description="Helical" evidence="2">
    <location>
        <begin position="444"/>
        <end position="463"/>
    </location>
</feature>
<keyword evidence="4" id="KW-1185">Reference proteome</keyword>
<feature type="transmembrane region" description="Helical" evidence="2">
    <location>
        <begin position="287"/>
        <end position="311"/>
    </location>
</feature>
<feature type="compositionally biased region" description="Acidic residues" evidence="1">
    <location>
        <begin position="473"/>
        <end position="485"/>
    </location>
</feature>
<dbReference type="AlphaFoldDB" id="A0A7W9G8B7"/>
<keyword evidence="2" id="KW-0472">Membrane</keyword>
<dbReference type="Proteomes" id="UP000579153">
    <property type="component" value="Unassembled WGS sequence"/>
</dbReference>
<feature type="transmembrane region" description="Helical" evidence="2">
    <location>
        <begin position="146"/>
        <end position="168"/>
    </location>
</feature>
<feature type="region of interest" description="Disordered" evidence="1">
    <location>
        <begin position="467"/>
        <end position="487"/>
    </location>
</feature>
<feature type="transmembrane region" description="Helical" evidence="2">
    <location>
        <begin position="174"/>
        <end position="196"/>
    </location>
</feature>
<accession>A0A7W9G8B7</accession>